<dbReference type="GO" id="GO:0000981">
    <property type="term" value="F:DNA-binding transcription factor activity, RNA polymerase II-specific"/>
    <property type="evidence" value="ECO:0007669"/>
    <property type="project" value="TreeGrafter"/>
</dbReference>
<dbReference type="FunFam" id="3.30.160.60:FF:000072">
    <property type="entry name" value="zinc finger protein 143 isoform X1"/>
    <property type="match status" value="1"/>
</dbReference>
<sequence>MAANLGQAFLGAAGMVPTLVQELAAGNFHENRETFHDYIYSKLILGDDKSNVPGISSPNPPVFPNTNLASSYPNQLPITNTLYGPGSSDNNRNSIDSSGGGSNVSGGKAFNSSLTKNPSSQKSGSLKKKPSQSLQNLTRVGATPTSEDLMKEVKKSHHKKKEKTNVCDVCGRGFAEKYTLNRHMLTHTHVRPYSCTKCNMSFSRSDGLAKHMTTPHRRIDAHHCDVCSGTFNSEVSFEQHRREYGNTLPFVCNLCMLAFSQCCHLNYHMKTHALSKMNDSLAHEDLDDKNNAIDVSELIPEDFSPTKKESAKSPVGRHFLSPPKMTIGHADRKNDNSLGVLDPSIVVKPEVEEYIACQAGNQTSRNSTDQSLNLVHSSFNSPNNFSSMASSSNTSQEGKYSQASQPGNHLTPSNAVSATEYLPETISRLNSTSPGEAVSISDTDMKKYMDIKIPNPRFHDSSLLQGSSLSEDGLFRCEICGKGFTRKYHMQRHVKLHIRGPVPKAHLLDWTRRPYACGVCKMGFTRQHHLTRHMLIHTGERPHSCHECGKAFRRFTNLTLHVRTVHGSERPFKCHICGRGFPRLYSLQRHLKLHAKSSPDLAPDSADLLYEGFKHVGEVHYKDGKFPYPVDLNNTQRSPSQESISSEHTDDSDRFDPESSGHEDSMDPIDPGRSSSPVTNRYTLLRNDSGEAGFHSDGGRRGLSKDQDVGSDSKQTDDWVGLQVKLSPDSNGQFQNKVSKSDMGNALRQNSVPASDELNPLAGPDSEPLRRQGQLPAKPVCDYNRQSSLHSSIGERFVPVKTMLTPNVRTRDFSGGGNFNDLAIRGTSSFSLSQRSDDDDDFSLRQQRIQSPHPSLNIERPGGQSTVNQAGGSDTVIHTQSGYIHSPTALLPQRAGMDLTDSQNIEMQEPGVYSHSLHNIDMGSGRSGIKEPNMYSIGHMQLPRIIGGMYQQQLTGGLNHSEVRPDPSTSPRADSSRGNNMQY</sequence>
<evidence type="ECO:0000256" key="4">
    <source>
        <dbReference type="ARBA" id="ARBA00022833"/>
    </source>
</evidence>
<dbReference type="EMBL" id="CAJHNH020001565">
    <property type="protein sequence ID" value="CAG5123606.1"/>
    <property type="molecule type" value="Genomic_DNA"/>
</dbReference>
<feature type="domain" description="C2H2-type" evidence="7">
    <location>
        <begin position="250"/>
        <end position="277"/>
    </location>
</feature>
<feature type="compositionally biased region" description="Polar residues" evidence="6">
    <location>
        <begin position="110"/>
        <end position="124"/>
    </location>
</feature>
<dbReference type="InterPro" id="IPR036236">
    <property type="entry name" value="Znf_C2H2_sf"/>
</dbReference>
<gene>
    <name evidence="8" type="ORF">CUNI_LOCUS9164</name>
</gene>
<reference evidence="8" key="1">
    <citation type="submission" date="2021-04" db="EMBL/GenBank/DDBJ databases">
        <authorList>
            <consortium name="Molecular Ecology Group"/>
        </authorList>
    </citation>
    <scope>NUCLEOTIDE SEQUENCE</scope>
</reference>
<feature type="compositionally biased region" description="Polar residues" evidence="6">
    <location>
        <begin position="64"/>
        <end position="82"/>
    </location>
</feature>
<feature type="compositionally biased region" description="Polar residues" evidence="6">
    <location>
        <begin position="967"/>
        <end position="983"/>
    </location>
</feature>
<keyword evidence="3 5" id="KW-0863">Zinc-finger</keyword>
<feature type="compositionally biased region" description="Polar residues" evidence="6">
    <location>
        <begin position="673"/>
        <end position="682"/>
    </location>
</feature>
<feature type="domain" description="C2H2-type" evidence="7">
    <location>
        <begin position="543"/>
        <end position="571"/>
    </location>
</feature>
<evidence type="ECO:0000313" key="9">
    <source>
        <dbReference type="Proteomes" id="UP000678393"/>
    </source>
</evidence>
<dbReference type="AlphaFoldDB" id="A0A8S3Z986"/>
<dbReference type="SUPFAM" id="SSF57667">
    <property type="entry name" value="beta-beta-alpha zinc fingers"/>
    <property type="match status" value="5"/>
</dbReference>
<dbReference type="FunFam" id="3.30.160.60:FF:000065">
    <property type="entry name" value="B-cell CLL/lymphoma 6, member B"/>
    <property type="match status" value="1"/>
</dbReference>
<evidence type="ECO:0000256" key="2">
    <source>
        <dbReference type="ARBA" id="ARBA00022737"/>
    </source>
</evidence>
<dbReference type="GO" id="GO:0000978">
    <property type="term" value="F:RNA polymerase II cis-regulatory region sequence-specific DNA binding"/>
    <property type="evidence" value="ECO:0007669"/>
    <property type="project" value="TreeGrafter"/>
</dbReference>
<dbReference type="FunFam" id="3.30.160.60:FF:000303">
    <property type="entry name" value="Zinc finger protein 41"/>
    <property type="match status" value="1"/>
</dbReference>
<evidence type="ECO:0000256" key="1">
    <source>
        <dbReference type="ARBA" id="ARBA00022723"/>
    </source>
</evidence>
<dbReference type="PROSITE" id="PS00028">
    <property type="entry name" value="ZINC_FINGER_C2H2_1"/>
    <property type="match status" value="7"/>
</dbReference>
<dbReference type="InterPro" id="IPR013087">
    <property type="entry name" value="Znf_C2H2_type"/>
</dbReference>
<evidence type="ECO:0000256" key="6">
    <source>
        <dbReference type="SAM" id="MobiDB-lite"/>
    </source>
</evidence>
<feature type="domain" description="C2H2-type" evidence="7">
    <location>
        <begin position="572"/>
        <end position="599"/>
    </location>
</feature>
<accession>A0A8S3Z986</accession>
<dbReference type="Pfam" id="PF13912">
    <property type="entry name" value="zf-C2H2_6"/>
    <property type="match status" value="1"/>
</dbReference>
<keyword evidence="1" id="KW-0479">Metal-binding</keyword>
<dbReference type="FunFam" id="3.30.160.60:FF:000690">
    <property type="entry name" value="Zinc finger protein 354C"/>
    <property type="match status" value="1"/>
</dbReference>
<dbReference type="PROSITE" id="PS50157">
    <property type="entry name" value="ZINC_FINGER_C2H2_2"/>
    <property type="match status" value="7"/>
</dbReference>
<feature type="compositionally biased region" description="Polar residues" evidence="6">
    <location>
        <begin position="362"/>
        <end position="376"/>
    </location>
</feature>
<dbReference type="PANTHER" id="PTHR23235:SF120">
    <property type="entry name" value="KRUPPEL-LIKE FACTOR 15"/>
    <property type="match status" value="1"/>
</dbReference>
<feature type="domain" description="C2H2-type" evidence="7">
    <location>
        <begin position="475"/>
        <end position="497"/>
    </location>
</feature>
<evidence type="ECO:0000313" key="8">
    <source>
        <dbReference type="EMBL" id="CAG5123606.1"/>
    </source>
</evidence>
<dbReference type="Gene3D" id="3.30.160.60">
    <property type="entry name" value="Classic Zinc Finger"/>
    <property type="match status" value="7"/>
</dbReference>
<name>A0A8S3Z986_9EUPU</name>
<dbReference type="OrthoDB" id="6910977at2759"/>
<feature type="region of interest" description="Disordered" evidence="6">
    <location>
        <begin position="627"/>
        <end position="773"/>
    </location>
</feature>
<organism evidence="8 9">
    <name type="scientific">Candidula unifasciata</name>
    <dbReference type="NCBI Taxonomy" id="100452"/>
    <lineage>
        <taxon>Eukaryota</taxon>
        <taxon>Metazoa</taxon>
        <taxon>Spiralia</taxon>
        <taxon>Lophotrochozoa</taxon>
        <taxon>Mollusca</taxon>
        <taxon>Gastropoda</taxon>
        <taxon>Heterobranchia</taxon>
        <taxon>Euthyneura</taxon>
        <taxon>Panpulmonata</taxon>
        <taxon>Eupulmonata</taxon>
        <taxon>Stylommatophora</taxon>
        <taxon>Helicina</taxon>
        <taxon>Helicoidea</taxon>
        <taxon>Geomitridae</taxon>
        <taxon>Candidula</taxon>
    </lineage>
</organism>
<evidence type="ECO:0000256" key="5">
    <source>
        <dbReference type="PROSITE-ProRule" id="PRU00042"/>
    </source>
</evidence>
<dbReference type="FunFam" id="3.30.160.60:FF:000446">
    <property type="entry name" value="Zinc finger protein"/>
    <property type="match status" value="1"/>
</dbReference>
<proteinExistence type="predicted"/>
<feature type="compositionally biased region" description="Polar residues" evidence="6">
    <location>
        <begin position="632"/>
        <end position="644"/>
    </location>
</feature>
<feature type="compositionally biased region" description="Basic and acidic residues" evidence="6">
    <location>
        <begin position="697"/>
        <end position="708"/>
    </location>
</feature>
<feature type="region of interest" description="Disordered" evidence="6">
    <location>
        <begin position="304"/>
        <end position="339"/>
    </location>
</feature>
<comment type="caution">
    <text evidence="8">The sequence shown here is derived from an EMBL/GenBank/DDBJ whole genome shotgun (WGS) entry which is preliminary data.</text>
</comment>
<feature type="region of interest" description="Disordered" evidence="6">
    <location>
        <begin position="850"/>
        <end position="869"/>
    </location>
</feature>
<dbReference type="Pfam" id="PF00096">
    <property type="entry name" value="zf-C2H2"/>
    <property type="match status" value="5"/>
</dbReference>
<dbReference type="Proteomes" id="UP000678393">
    <property type="component" value="Unassembled WGS sequence"/>
</dbReference>
<keyword evidence="2" id="KW-0677">Repeat</keyword>
<dbReference type="SMART" id="SM00355">
    <property type="entry name" value="ZnF_C2H2"/>
    <property type="match status" value="8"/>
</dbReference>
<feature type="compositionally biased region" description="Basic and acidic residues" evidence="6">
    <location>
        <begin position="645"/>
        <end position="665"/>
    </location>
</feature>
<feature type="compositionally biased region" description="Polar residues" evidence="6">
    <location>
        <begin position="131"/>
        <end position="146"/>
    </location>
</feature>
<feature type="compositionally biased region" description="Polar residues" evidence="6">
    <location>
        <begin position="728"/>
        <end position="738"/>
    </location>
</feature>
<dbReference type="Pfam" id="PF13894">
    <property type="entry name" value="zf-C2H2_4"/>
    <property type="match status" value="1"/>
</dbReference>
<keyword evidence="9" id="KW-1185">Reference proteome</keyword>
<feature type="domain" description="C2H2-type" evidence="7">
    <location>
        <begin position="515"/>
        <end position="542"/>
    </location>
</feature>
<dbReference type="GO" id="GO:0008270">
    <property type="term" value="F:zinc ion binding"/>
    <property type="evidence" value="ECO:0007669"/>
    <property type="project" value="UniProtKB-KW"/>
</dbReference>
<feature type="domain" description="C2H2-type" evidence="7">
    <location>
        <begin position="193"/>
        <end position="216"/>
    </location>
</feature>
<feature type="domain" description="C2H2-type" evidence="7">
    <location>
        <begin position="165"/>
        <end position="192"/>
    </location>
</feature>
<keyword evidence="4" id="KW-0862">Zinc</keyword>
<evidence type="ECO:0000259" key="7">
    <source>
        <dbReference type="PROSITE" id="PS50157"/>
    </source>
</evidence>
<feature type="compositionally biased region" description="Low complexity" evidence="6">
    <location>
        <begin position="86"/>
        <end position="97"/>
    </location>
</feature>
<feature type="compositionally biased region" description="Polar residues" evidence="6">
    <location>
        <begin position="396"/>
        <end position="414"/>
    </location>
</feature>
<dbReference type="PANTHER" id="PTHR23235">
    <property type="entry name" value="KRUEPPEL-LIKE TRANSCRIPTION FACTOR"/>
    <property type="match status" value="1"/>
</dbReference>
<feature type="compositionally biased region" description="Low complexity" evidence="6">
    <location>
        <begin position="377"/>
        <end position="395"/>
    </location>
</feature>
<protein>
    <recommendedName>
        <fullName evidence="7">C2H2-type domain-containing protein</fullName>
    </recommendedName>
</protein>
<feature type="region of interest" description="Disordered" evidence="6">
    <location>
        <begin position="362"/>
        <end position="414"/>
    </location>
</feature>
<feature type="region of interest" description="Disordered" evidence="6">
    <location>
        <begin position="55"/>
        <end position="158"/>
    </location>
</feature>
<feature type="region of interest" description="Disordered" evidence="6">
    <location>
        <begin position="958"/>
        <end position="983"/>
    </location>
</feature>
<evidence type="ECO:0000256" key="3">
    <source>
        <dbReference type="ARBA" id="ARBA00022771"/>
    </source>
</evidence>